<dbReference type="InterPro" id="IPR025367">
    <property type="entry name" value="DUF4271"/>
</dbReference>
<feature type="transmembrane region" description="Helical" evidence="1">
    <location>
        <begin position="158"/>
        <end position="178"/>
    </location>
</feature>
<reference evidence="2 3" key="1">
    <citation type="journal article" date="2015" name="Int. J. Syst. Evol. Microbiol.">
        <title>Hyunsoonleella pacifica sp. nov., isolated from seawater of South Pacific Gyre.</title>
        <authorList>
            <person name="Gao X."/>
            <person name="Zhang Z."/>
            <person name="Dai X."/>
            <person name="Zhang X.H."/>
        </authorList>
    </citation>
    <scope>NUCLEOTIDE SEQUENCE [LARGE SCALE GENOMIC DNA]</scope>
    <source>
        <strain evidence="2 3">SW033</strain>
    </source>
</reference>
<feature type="transmembrane region" description="Helical" evidence="1">
    <location>
        <begin position="61"/>
        <end position="80"/>
    </location>
</feature>
<keyword evidence="1" id="KW-0472">Membrane</keyword>
<evidence type="ECO:0000313" key="3">
    <source>
        <dbReference type="Proteomes" id="UP000292372"/>
    </source>
</evidence>
<keyword evidence="1" id="KW-1133">Transmembrane helix</keyword>
<evidence type="ECO:0000313" key="2">
    <source>
        <dbReference type="EMBL" id="TBN15698.1"/>
    </source>
</evidence>
<feature type="transmembrane region" description="Helical" evidence="1">
    <location>
        <begin position="134"/>
        <end position="151"/>
    </location>
</feature>
<comment type="caution">
    <text evidence="2">The sequence shown here is derived from an EMBL/GenBank/DDBJ whole genome shotgun (WGS) entry which is preliminary data.</text>
</comment>
<dbReference type="AlphaFoldDB" id="A0A4Q9FMX3"/>
<feature type="transmembrane region" description="Helical" evidence="1">
    <location>
        <begin position="92"/>
        <end position="114"/>
    </location>
</feature>
<feature type="transmembrane region" description="Helical" evidence="1">
    <location>
        <begin position="190"/>
        <end position="212"/>
    </location>
</feature>
<accession>A0A4Q9FMX3</accession>
<organism evidence="2 3">
    <name type="scientific">Hyunsoonleella pacifica</name>
    <dbReference type="NCBI Taxonomy" id="1080224"/>
    <lineage>
        <taxon>Bacteria</taxon>
        <taxon>Pseudomonadati</taxon>
        <taxon>Bacteroidota</taxon>
        <taxon>Flavobacteriia</taxon>
        <taxon>Flavobacteriales</taxon>
        <taxon>Flavobacteriaceae</taxon>
    </lineage>
</organism>
<name>A0A4Q9FMX3_9FLAO</name>
<dbReference type="Proteomes" id="UP000292372">
    <property type="component" value="Unassembled WGS sequence"/>
</dbReference>
<protein>
    <submittedName>
        <fullName evidence="2">DUF4271 domain-containing protein</fullName>
    </submittedName>
</protein>
<gene>
    <name evidence="2" type="ORF">EYD46_11285</name>
</gene>
<keyword evidence="3" id="KW-1185">Reference proteome</keyword>
<dbReference type="Pfam" id="PF14093">
    <property type="entry name" value="DUF4271"/>
    <property type="match status" value="1"/>
</dbReference>
<evidence type="ECO:0000256" key="1">
    <source>
        <dbReference type="SAM" id="Phobius"/>
    </source>
</evidence>
<sequence>MLREVPSHTLYTILLLICLVTIAIAKTIAPKRFNEFIMVISNSRYLKIYGKDQKFLDYYDGLLFLNLIISGTIFCMLCIENFTNSIEVNNTLLVKFVIGSGVFMLAKVLLERLIASLFEIDDIIDDYLFQKISYKNYLGILLLPVNAILIFSITPSKILLYLIFSFLFIVNISGLFTTFKTYQNEIKNNFFYFILYLCALEIAPYVIIYAIFSA</sequence>
<dbReference type="RefSeq" id="WP_130937250.1">
    <property type="nucleotide sequence ID" value="NZ_BMEE01000003.1"/>
</dbReference>
<keyword evidence="1" id="KW-0812">Transmembrane</keyword>
<proteinExistence type="predicted"/>
<dbReference type="OrthoDB" id="1438590at2"/>
<dbReference type="EMBL" id="SIRS01000004">
    <property type="protein sequence ID" value="TBN15698.1"/>
    <property type="molecule type" value="Genomic_DNA"/>
</dbReference>